<dbReference type="Pfam" id="PF15985">
    <property type="entry name" value="KH_6"/>
    <property type="match status" value="1"/>
</dbReference>
<dbReference type="PANTHER" id="PTHR21321">
    <property type="entry name" value="PNAS-3 RELATED"/>
    <property type="match status" value="1"/>
</dbReference>
<dbReference type="Pfam" id="PF18311">
    <property type="entry name" value="Rrp40_N"/>
    <property type="match status" value="1"/>
</dbReference>
<dbReference type="GO" id="GO:0000177">
    <property type="term" value="C:cytoplasmic exosome (RNase complex)"/>
    <property type="evidence" value="ECO:0007669"/>
    <property type="project" value="TreeGrafter"/>
</dbReference>
<dbReference type="SUPFAM" id="SSF54791">
    <property type="entry name" value="Eukaryotic type KH-domain (KH-domain type I)"/>
    <property type="match status" value="1"/>
</dbReference>
<reference evidence="7" key="2">
    <citation type="submission" date="2014-06" db="EMBL/GenBank/DDBJ databases">
        <title>The complete genome of Blastobotrys (Arxula) adeninivorans LS3 - a yeast of biotechnological interest.</title>
        <authorList>
            <person name="Kunze G."/>
            <person name="Gaillardin C."/>
            <person name="Czernicka M."/>
            <person name="Durrens P."/>
            <person name="Martin T."/>
            <person name="Boer E."/>
            <person name="Gabaldon T."/>
            <person name="Cruz J."/>
            <person name="Talla E."/>
            <person name="Marck C."/>
            <person name="Goffeau A."/>
            <person name="Barbe V."/>
            <person name="Baret P."/>
            <person name="Baronian K."/>
            <person name="Beier S."/>
            <person name="Bleykasten C."/>
            <person name="Bode R."/>
            <person name="Casaregola S."/>
            <person name="Despons L."/>
            <person name="Fairhead C."/>
            <person name="Giersberg M."/>
            <person name="Gierski P."/>
            <person name="Hahnel U."/>
            <person name="Hartmann A."/>
            <person name="Jankowska D."/>
            <person name="Jubin C."/>
            <person name="Jung P."/>
            <person name="Lafontaine I."/>
            <person name="Leh-Louis V."/>
            <person name="Lemaire M."/>
            <person name="Marcet-Houben M."/>
            <person name="Mascher M."/>
            <person name="Morel G."/>
            <person name="Richard G.-F."/>
            <person name="Riechen J."/>
            <person name="Sacerdot C."/>
            <person name="Sarkar A."/>
            <person name="Savel G."/>
            <person name="Schacherer J."/>
            <person name="Sherman D."/>
            <person name="Straub M.-L."/>
            <person name="Stein N."/>
            <person name="Thierry A."/>
            <person name="Trautwein-Schult A."/>
            <person name="Westhof E."/>
            <person name="Worch S."/>
            <person name="Dujon B."/>
            <person name="Souciet J.-L."/>
            <person name="Wincker P."/>
            <person name="Scholz U."/>
            <person name="Neuveglise N."/>
        </authorList>
    </citation>
    <scope>NUCLEOTIDE SEQUENCE</scope>
    <source>
        <strain evidence="7">LS3</strain>
    </source>
</reference>
<sequence length="258" mass="27974">MCRAARKDHFLILLELQSSFNVSSFTMSIVLPGDPIEVKATLGPGIYQVPLSSARPSVAGVLETRQKRGTEIVYIDSNSRRYVPSLKDNVVGVVIGKHSEGYRVQLQDHSPPVRLDQFAFENATKKNKPNLALGALVYGRISVAERDIEAEMECFDATTGKSGGFGELKGGNVFNVSLGYARKLLFEGSPVLNEIGQRVPYEIAIGMNGKVWVDAPDMVAVLKICRCIQQAESMASDEAVKNVAKVFQSSSSTSANSS</sequence>
<reference evidence="7" key="1">
    <citation type="submission" date="2014-02" db="EMBL/GenBank/DDBJ databases">
        <authorList>
            <person name="Genoscope - CEA"/>
        </authorList>
    </citation>
    <scope>NUCLEOTIDE SEQUENCE</scope>
    <source>
        <strain evidence="7">LS3</strain>
    </source>
</reference>
<dbReference type="PANTHER" id="PTHR21321:SF1">
    <property type="entry name" value="EXOSOME COMPLEX COMPONENT RRP40"/>
    <property type="match status" value="1"/>
</dbReference>
<dbReference type="Gene3D" id="2.40.50.140">
    <property type="entry name" value="Nucleic acid-binding proteins"/>
    <property type="match status" value="1"/>
</dbReference>
<dbReference type="FunFam" id="2.40.50.140:FF:000127">
    <property type="entry name" value="Exosome complex component RRP40"/>
    <property type="match status" value="1"/>
</dbReference>
<dbReference type="GO" id="GO:0071038">
    <property type="term" value="P:TRAMP-dependent tRNA surveillance pathway"/>
    <property type="evidence" value="ECO:0007669"/>
    <property type="project" value="TreeGrafter"/>
</dbReference>
<keyword evidence="4" id="KW-0694">RNA-binding</keyword>
<dbReference type="SUPFAM" id="SSF50249">
    <property type="entry name" value="Nucleic acid-binding proteins"/>
    <property type="match status" value="1"/>
</dbReference>
<dbReference type="InterPro" id="IPR012340">
    <property type="entry name" value="NA-bd_OB-fold"/>
</dbReference>
<evidence type="ECO:0000256" key="1">
    <source>
        <dbReference type="ARBA" id="ARBA00004123"/>
    </source>
</evidence>
<feature type="domain" description="Exosome complex exonuclease Rrp40 N-terminal" evidence="6">
    <location>
        <begin position="41"/>
        <end position="81"/>
    </location>
</feature>
<name>A0A060SXA6_BLAAD</name>
<dbReference type="Gene3D" id="2.40.50.100">
    <property type="match status" value="1"/>
</dbReference>
<gene>
    <name evidence="7" type="ORF">GNLVRS02_ARAD1A07854g</name>
</gene>
<dbReference type="GO" id="GO:0003723">
    <property type="term" value="F:RNA binding"/>
    <property type="evidence" value="ECO:0007669"/>
    <property type="project" value="UniProtKB-KW"/>
</dbReference>
<organism evidence="7">
    <name type="scientific">Blastobotrys adeninivorans</name>
    <name type="common">Yeast</name>
    <name type="synonym">Arxula adeninivorans</name>
    <dbReference type="NCBI Taxonomy" id="409370"/>
    <lineage>
        <taxon>Eukaryota</taxon>
        <taxon>Fungi</taxon>
        <taxon>Dikarya</taxon>
        <taxon>Ascomycota</taxon>
        <taxon>Saccharomycotina</taxon>
        <taxon>Dipodascomycetes</taxon>
        <taxon>Dipodascales</taxon>
        <taxon>Trichomonascaceae</taxon>
        <taxon>Blastobotrys</taxon>
    </lineage>
</organism>
<evidence type="ECO:0000259" key="5">
    <source>
        <dbReference type="Pfam" id="PF15985"/>
    </source>
</evidence>
<protein>
    <submittedName>
        <fullName evidence="7">ARAD1A07854p</fullName>
    </submittedName>
</protein>
<dbReference type="GO" id="GO:0071051">
    <property type="term" value="P:poly(A)-dependent snoRNA 3'-end processing"/>
    <property type="evidence" value="ECO:0007669"/>
    <property type="project" value="TreeGrafter"/>
</dbReference>
<dbReference type="GO" id="GO:0034475">
    <property type="term" value="P:U4 snRNA 3'-end processing"/>
    <property type="evidence" value="ECO:0007669"/>
    <property type="project" value="TreeGrafter"/>
</dbReference>
<dbReference type="GO" id="GO:0071034">
    <property type="term" value="P:CUT catabolic process"/>
    <property type="evidence" value="ECO:0007669"/>
    <property type="project" value="TreeGrafter"/>
</dbReference>
<feature type="domain" description="K Homology" evidence="5">
    <location>
        <begin position="171"/>
        <end position="217"/>
    </location>
</feature>
<evidence type="ECO:0000256" key="4">
    <source>
        <dbReference type="ARBA" id="ARBA00022884"/>
    </source>
</evidence>
<comment type="subcellular location">
    <subcellularLocation>
        <location evidence="1">Nucleus</location>
    </subcellularLocation>
</comment>
<dbReference type="AlphaFoldDB" id="A0A060SXA6"/>
<dbReference type="GO" id="GO:0000176">
    <property type="term" value="C:nuclear exosome (RNase complex)"/>
    <property type="evidence" value="ECO:0007669"/>
    <property type="project" value="TreeGrafter"/>
</dbReference>
<dbReference type="CDD" id="cd22526">
    <property type="entry name" value="KH-I_Rrp40"/>
    <property type="match status" value="1"/>
</dbReference>
<dbReference type="InterPro" id="IPR026699">
    <property type="entry name" value="Exosome_RNA_bind1/RRP40/RRP4"/>
</dbReference>
<proteinExistence type="predicted"/>
<dbReference type="InterPro" id="IPR004088">
    <property type="entry name" value="KH_dom_type_1"/>
</dbReference>
<evidence type="ECO:0000313" key="7">
    <source>
        <dbReference type="EMBL" id="CDP33368.1"/>
    </source>
</evidence>
<dbReference type="GO" id="GO:0000467">
    <property type="term" value="P:exonucleolytic trimming to generate mature 3'-end of 5.8S rRNA from tricistronic rRNA transcript (SSU-rRNA, 5.8S rRNA, LSU-rRNA)"/>
    <property type="evidence" value="ECO:0007669"/>
    <property type="project" value="TreeGrafter"/>
</dbReference>
<dbReference type="InterPro" id="IPR036612">
    <property type="entry name" value="KH_dom_type_1_sf"/>
</dbReference>
<dbReference type="FunFam" id="3.30.1370.10:FF:000038">
    <property type="entry name" value="exosome complex component RRP40"/>
    <property type="match status" value="1"/>
</dbReference>
<dbReference type="EMBL" id="HG937691">
    <property type="protein sequence ID" value="CDP33368.1"/>
    <property type="molecule type" value="Genomic_DNA"/>
</dbReference>
<keyword evidence="3" id="KW-0271">Exosome</keyword>
<dbReference type="GO" id="GO:0071035">
    <property type="term" value="P:nuclear polyadenylation-dependent rRNA catabolic process"/>
    <property type="evidence" value="ECO:0007669"/>
    <property type="project" value="TreeGrafter"/>
</dbReference>
<evidence type="ECO:0000256" key="3">
    <source>
        <dbReference type="ARBA" id="ARBA00022835"/>
    </source>
</evidence>
<dbReference type="Gene3D" id="3.30.1370.10">
    <property type="entry name" value="K Homology domain, type 1"/>
    <property type="match status" value="1"/>
</dbReference>
<accession>A0A060SXA6</accession>
<dbReference type="InterPro" id="IPR049469">
    <property type="entry name" value="RRP40_KH-I"/>
</dbReference>
<evidence type="ECO:0000256" key="2">
    <source>
        <dbReference type="ARBA" id="ARBA00022490"/>
    </source>
</evidence>
<dbReference type="Pfam" id="PF21262">
    <property type="entry name" value="RRP40_S1"/>
    <property type="match status" value="1"/>
</dbReference>
<keyword evidence="2" id="KW-0963">Cytoplasm</keyword>
<dbReference type="InterPro" id="IPR041054">
    <property type="entry name" value="Rrp40_N_euk"/>
</dbReference>
<dbReference type="PhylomeDB" id="A0A060SXA6"/>
<evidence type="ECO:0000259" key="6">
    <source>
        <dbReference type="Pfam" id="PF18311"/>
    </source>
</evidence>